<dbReference type="InterPro" id="IPR036890">
    <property type="entry name" value="HATPase_C_sf"/>
</dbReference>
<keyword evidence="4" id="KW-1133">Transmembrane helix</keyword>
<dbReference type="Proteomes" id="UP000271125">
    <property type="component" value="Unassembled WGS sequence"/>
</dbReference>
<evidence type="ECO:0000256" key="2">
    <source>
        <dbReference type="ARBA" id="ARBA00012438"/>
    </source>
</evidence>
<dbReference type="PANTHER" id="PTHR43547:SF2">
    <property type="entry name" value="HYBRID SIGNAL TRANSDUCTION HISTIDINE KINASE C"/>
    <property type="match status" value="1"/>
</dbReference>
<dbReference type="SUPFAM" id="SSF55874">
    <property type="entry name" value="ATPase domain of HSP90 chaperone/DNA topoisomerase II/histidine kinase"/>
    <property type="match status" value="1"/>
</dbReference>
<keyword evidence="4" id="KW-0812">Transmembrane</keyword>
<evidence type="ECO:0000259" key="5">
    <source>
        <dbReference type="PROSITE" id="PS50109"/>
    </source>
</evidence>
<sequence length="611" mass="71049">MKRYIILFTILPLLLLNYFMYKNITKNISSVFIDESVIISQTLDETSSSIFRLLEINEQLYIEDRMQIVYSFSINALLNAYSRADLMIRFDIDDIVIFHNNNEIIKSVKNYNINYSIVKSDSVFMNKGCLIIVRNYSSYRVFFIFRMSNITSERDTLNFRSFLKKIRDKTSIKYFILQDEKGIIAATGNISKISTIESDTFLKKSLLDNEFHHRFIVFNGSQSLEVTKRVEHNIEEIYLMRICYDTKDYFVSIRKVNIVFLISSFLIVIIICLLYLIIIGSGKLKKIEYENVFNKEIIINLFNNINSPVIIFNDKLNIILRNYKADNILQGLGENRLKNIIKEISNKKEYKINNRIFDILLSDIIIKEENKRYKLAMFIDQTDQLKIRALEEELRSNKQMEAFVSEFAHQVKNPLNAISMSIQRIVQKNEIDKNLIKIIDDEIVILNSKVSNFLLNIRNKRKVSCINDIIADVCKLYSTEIAENNIILTCYLSDNPLYSRIERDELSDAIKNLIKNAIEALSNCIKKEKKLDIKLTEKGKHAEITVTDNGIAIDENKIGHIFDKFYSSKENGTGIGLYTVKRVIESYGGNIDVKITDSGLKLFIIRLNLVI</sequence>
<dbReference type="InterPro" id="IPR004358">
    <property type="entry name" value="Sig_transdc_His_kin-like_C"/>
</dbReference>
<feature type="transmembrane region" description="Helical" evidence="4">
    <location>
        <begin position="5"/>
        <end position="21"/>
    </location>
</feature>
<dbReference type="InterPro" id="IPR036097">
    <property type="entry name" value="HisK_dim/P_sf"/>
</dbReference>
<evidence type="ECO:0000256" key="3">
    <source>
        <dbReference type="ARBA" id="ARBA00022553"/>
    </source>
</evidence>
<feature type="transmembrane region" description="Helical" evidence="4">
    <location>
        <begin position="258"/>
        <end position="278"/>
    </location>
</feature>
<evidence type="ECO:0000256" key="4">
    <source>
        <dbReference type="SAM" id="Phobius"/>
    </source>
</evidence>
<dbReference type="PRINTS" id="PR00344">
    <property type="entry name" value="BCTRLSENSOR"/>
</dbReference>
<gene>
    <name evidence="6" type="ORF">DRP43_01140</name>
</gene>
<dbReference type="SMART" id="SM00387">
    <property type="entry name" value="HATPase_c"/>
    <property type="match status" value="1"/>
</dbReference>
<evidence type="ECO:0000313" key="7">
    <source>
        <dbReference type="Proteomes" id="UP000271125"/>
    </source>
</evidence>
<keyword evidence="4" id="KW-0472">Membrane</keyword>
<dbReference type="GO" id="GO:0000155">
    <property type="term" value="F:phosphorelay sensor kinase activity"/>
    <property type="evidence" value="ECO:0007669"/>
    <property type="project" value="InterPro"/>
</dbReference>
<dbReference type="EC" id="2.7.13.3" evidence="2"/>
<dbReference type="CDD" id="cd00082">
    <property type="entry name" value="HisKA"/>
    <property type="match status" value="1"/>
</dbReference>
<dbReference type="InterPro" id="IPR003661">
    <property type="entry name" value="HisK_dim/P_dom"/>
</dbReference>
<dbReference type="SUPFAM" id="SSF47384">
    <property type="entry name" value="Homodimeric domain of signal transducing histidine kinase"/>
    <property type="match status" value="1"/>
</dbReference>
<dbReference type="EMBL" id="QNBD01000033">
    <property type="protein sequence ID" value="RKX72284.1"/>
    <property type="molecule type" value="Genomic_DNA"/>
</dbReference>
<feature type="domain" description="Histidine kinase" evidence="5">
    <location>
        <begin position="406"/>
        <end position="611"/>
    </location>
</feature>
<evidence type="ECO:0000256" key="1">
    <source>
        <dbReference type="ARBA" id="ARBA00000085"/>
    </source>
</evidence>
<protein>
    <recommendedName>
        <fullName evidence="2">histidine kinase</fullName>
        <ecNumber evidence="2">2.7.13.3</ecNumber>
    </recommendedName>
</protein>
<name>A0A660SNA8_UNCT6</name>
<keyword evidence="3" id="KW-0597">Phosphoprotein</keyword>
<reference evidence="6 7" key="1">
    <citation type="submission" date="2018-06" db="EMBL/GenBank/DDBJ databases">
        <title>Extensive metabolic versatility and redundancy in microbially diverse, dynamic hydrothermal sediments.</title>
        <authorList>
            <person name="Dombrowski N."/>
            <person name="Teske A."/>
            <person name="Baker B.J."/>
        </authorList>
    </citation>
    <scope>NUCLEOTIDE SEQUENCE [LARGE SCALE GENOMIC DNA]</scope>
    <source>
        <strain evidence="6">B10_G13</strain>
    </source>
</reference>
<evidence type="ECO:0000313" key="6">
    <source>
        <dbReference type="EMBL" id="RKX72284.1"/>
    </source>
</evidence>
<dbReference type="PANTHER" id="PTHR43547">
    <property type="entry name" value="TWO-COMPONENT HISTIDINE KINASE"/>
    <property type="match status" value="1"/>
</dbReference>
<accession>A0A660SNA8</accession>
<dbReference type="InterPro" id="IPR005467">
    <property type="entry name" value="His_kinase_dom"/>
</dbReference>
<dbReference type="AlphaFoldDB" id="A0A660SNA8"/>
<organism evidence="6 7">
    <name type="scientific">candidate division TA06 bacterium</name>
    <dbReference type="NCBI Taxonomy" id="2250710"/>
    <lineage>
        <taxon>Bacteria</taxon>
        <taxon>Bacteria division TA06</taxon>
    </lineage>
</organism>
<dbReference type="InterPro" id="IPR003594">
    <property type="entry name" value="HATPase_dom"/>
</dbReference>
<comment type="caution">
    <text evidence="6">The sequence shown here is derived from an EMBL/GenBank/DDBJ whole genome shotgun (WGS) entry which is preliminary data.</text>
</comment>
<comment type="catalytic activity">
    <reaction evidence="1">
        <text>ATP + protein L-histidine = ADP + protein N-phospho-L-histidine.</text>
        <dbReference type="EC" id="2.7.13.3"/>
    </reaction>
</comment>
<dbReference type="Gene3D" id="1.10.287.130">
    <property type="match status" value="1"/>
</dbReference>
<proteinExistence type="predicted"/>
<dbReference type="CDD" id="cd00075">
    <property type="entry name" value="HATPase"/>
    <property type="match status" value="1"/>
</dbReference>
<dbReference type="Gene3D" id="3.30.565.10">
    <property type="entry name" value="Histidine kinase-like ATPase, C-terminal domain"/>
    <property type="match status" value="1"/>
</dbReference>
<dbReference type="PROSITE" id="PS50109">
    <property type="entry name" value="HIS_KIN"/>
    <property type="match status" value="1"/>
</dbReference>
<dbReference type="Pfam" id="PF02518">
    <property type="entry name" value="HATPase_c"/>
    <property type="match status" value="1"/>
</dbReference>